<dbReference type="EMBL" id="AMZH03030454">
    <property type="protein sequence ID" value="RRT32883.1"/>
    <property type="molecule type" value="Genomic_DNA"/>
</dbReference>
<protein>
    <submittedName>
        <fullName evidence="2">Uncharacterized protein</fullName>
    </submittedName>
</protein>
<proteinExistence type="predicted"/>
<name>A0A426X087_ENSVE</name>
<keyword evidence="1" id="KW-0812">Transmembrane</keyword>
<keyword evidence="1" id="KW-0472">Membrane</keyword>
<evidence type="ECO:0000256" key="1">
    <source>
        <dbReference type="SAM" id="Phobius"/>
    </source>
</evidence>
<sequence>MSSVGKALVQIRGQSSCMRVTLIPTLDVSTLITNIWHDLEMLVLSDLYELAVNVLVFGQSKVDRQTTLELSPCWDSLGVFKPIVSLYCISLEVDGNDVHYGSLRCSTIAEVAFRTRKPFRQVSLFPLGNVYPHACICWLCCMFFFL</sequence>
<evidence type="ECO:0000313" key="3">
    <source>
        <dbReference type="Proteomes" id="UP000287651"/>
    </source>
</evidence>
<evidence type="ECO:0000313" key="2">
    <source>
        <dbReference type="EMBL" id="RRT32883.1"/>
    </source>
</evidence>
<gene>
    <name evidence="2" type="ORF">B296_00025474</name>
</gene>
<dbReference type="Proteomes" id="UP000287651">
    <property type="component" value="Unassembled WGS sequence"/>
</dbReference>
<accession>A0A426X087</accession>
<organism evidence="2 3">
    <name type="scientific">Ensete ventricosum</name>
    <name type="common">Abyssinian banana</name>
    <name type="synonym">Musa ensete</name>
    <dbReference type="NCBI Taxonomy" id="4639"/>
    <lineage>
        <taxon>Eukaryota</taxon>
        <taxon>Viridiplantae</taxon>
        <taxon>Streptophyta</taxon>
        <taxon>Embryophyta</taxon>
        <taxon>Tracheophyta</taxon>
        <taxon>Spermatophyta</taxon>
        <taxon>Magnoliopsida</taxon>
        <taxon>Liliopsida</taxon>
        <taxon>Zingiberales</taxon>
        <taxon>Musaceae</taxon>
        <taxon>Ensete</taxon>
    </lineage>
</organism>
<feature type="transmembrane region" description="Helical" evidence="1">
    <location>
        <begin position="124"/>
        <end position="145"/>
    </location>
</feature>
<comment type="caution">
    <text evidence="2">The sequence shown here is derived from an EMBL/GenBank/DDBJ whole genome shotgun (WGS) entry which is preliminary data.</text>
</comment>
<dbReference type="AlphaFoldDB" id="A0A426X087"/>
<reference evidence="2 3" key="1">
    <citation type="journal article" date="2014" name="Agronomy (Basel)">
        <title>A Draft Genome Sequence for Ensete ventricosum, the Drought-Tolerant Tree Against Hunger.</title>
        <authorList>
            <person name="Harrison J."/>
            <person name="Moore K.A."/>
            <person name="Paszkiewicz K."/>
            <person name="Jones T."/>
            <person name="Grant M."/>
            <person name="Ambacheew D."/>
            <person name="Muzemil S."/>
            <person name="Studholme D.J."/>
        </authorList>
    </citation>
    <scope>NUCLEOTIDE SEQUENCE [LARGE SCALE GENOMIC DNA]</scope>
</reference>
<keyword evidence="1" id="KW-1133">Transmembrane helix</keyword>